<feature type="transmembrane region" description="Helical" evidence="1">
    <location>
        <begin position="7"/>
        <end position="25"/>
    </location>
</feature>
<proteinExistence type="predicted"/>
<feature type="transmembrane region" description="Helical" evidence="1">
    <location>
        <begin position="236"/>
        <end position="257"/>
    </location>
</feature>
<gene>
    <name evidence="2" type="ORF">DSM106972_010100</name>
</gene>
<keyword evidence="1" id="KW-0812">Transmembrane</keyword>
<evidence type="ECO:0000256" key="1">
    <source>
        <dbReference type="SAM" id="Phobius"/>
    </source>
</evidence>
<reference evidence="2" key="2">
    <citation type="journal article" date="2019" name="Genome Biol. Evol.">
        <title>Day and night: Metabolic profiles and evolutionary relationships of six axenic non-marine cyanobacteria.</title>
        <authorList>
            <person name="Will S.E."/>
            <person name="Henke P."/>
            <person name="Boedeker C."/>
            <person name="Huang S."/>
            <person name="Brinkmann H."/>
            <person name="Rohde M."/>
            <person name="Jarek M."/>
            <person name="Friedl T."/>
            <person name="Seufert S."/>
            <person name="Schumacher M."/>
            <person name="Overmann J."/>
            <person name="Neumann-Schaal M."/>
            <person name="Petersen J."/>
        </authorList>
    </citation>
    <scope>NUCLEOTIDE SEQUENCE [LARGE SCALE GENOMIC DNA]</scope>
    <source>
        <strain evidence="2">PCC 7102</strain>
    </source>
</reference>
<organism evidence="2 3">
    <name type="scientific">Dulcicalothrix desertica PCC 7102</name>
    <dbReference type="NCBI Taxonomy" id="232991"/>
    <lineage>
        <taxon>Bacteria</taxon>
        <taxon>Bacillati</taxon>
        <taxon>Cyanobacteriota</taxon>
        <taxon>Cyanophyceae</taxon>
        <taxon>Nostocales</taxon>
        <taxon>Calotrichaceae</taxon>
        <taxon>Dulcicalothrix</taxon>
    </lineage>
</organism>
<evidence type="ECO:0000313" key="2">
    <source>
        <dbReference type="EMBL" id="RUT08957.1"/>
    </source>
</evidence>
<protein>
    <recommendedName>
        <fullName evidence="4">Cation/H+ exchanger domain-containing protein</fullName>
    </recommendedName>
</protein>
<feature type="transmembrane region" description="Helical" evidence="1">
    <location>
        <begin position="163"/>
        <end position="181"/>
    </location>
</feature>
<keyword evidence="1" id="KW-0472">Membrane</keyword>
<dbReference type="Proteomes" id="UP000271624">
    <property type="component" value="Unassembled WGS sequence"/>
</dbReference>
<evidence type="ECO:0008006" key="4">
    <source>
        <dbReference type="Google" id="ProtNLM"/>
    </source>
</evidence>
<sequence>MLIRLSIISAILGLTSYWLGALFNIDAAHIPYLQTLMNIAIIIGLYINVLSIDTTLLKTCLGSVITVICIGVPIKIFLPGFLLASFSPKLAPIAYLCATVIAQIDPIAASKSLQTTKVSPKSETILRAWSSFDDPVTVLFAFYIFLPALIFQDSNISQYVVKIATDILSCALAYCLYRLYIDNRRVSLLSDSVKTTIEVTCLVTIMIYSLITGSFLLPAFVGFFLKPFAPEKLEPVISVIFYFSVVVIGLLCTNISLNWLSGGILAFSMFFIAQVLVAVLFLKDSMADKLKVMFGHQNGMTAILLTVAIELSGFDKTGDLLAVTLPAIILIALFYFSTNFLLDRKLFLQRI</sequence>
<evidence type="ECO:0000313" key="3">
    <source>
        <dbReference type="Proteomes" id="UP000271624"/>
    </source>
</evidence>
<reference evidence="2" key="1">
    <citation type="submission" date="2018-12" db="EMBL/GenBank/DDBJ databases">
        <authorList>
            <person name="Will S."/>
            <person name="Neumann-Schaal M."/>
            <person name="Henke P."/>
        </authorList>
    </citation>
    <scope>NUCLEOTIDE SEQUENCE</scope>
    <source>
        <strain evidence="2">PCC 7102</strain>
    </source>
</reference>
<dbReference type="RefSeq" id="WP_127079493.1">
    <property type="nucleotide sequence ID" value="NZ_RSCL01000002.1"/>
</dbReference>
<feature type="transmembrane region" description="Helical" evidence="1">
    <location>
        <begin position="320"/>
        <end position="342"/>
    </location>
</feature>
<feature type="transmembrane region" description="Helical" evidence="1">
    <location>
        <begin position="263"/>
        <end position="282"/>
    </location>
</feature>
<feature type="transmembrane region" description="Helical" evidence="1">
    <location>
        <begin position="135"/>
        <end position="151"/>
    </location>
</feature>
<dbReference type="EMBL" id="RSCL01000002">
    <property type="protein sequence ID" value="RUT08957.1"/>
    <property type="molecule type" value="Genomic_DNA"/>
</dbReference>
<dbReference type="AlphaFoldDB" id="A0A3S1CT86"/>
<accession>A0A3S1CT86</accession>
<feature type="transmembrane region" description="Helical" evidence="1">
    <location>
        <begin position="61"/>
        <end position="86"/>
    </location>
</feature>
<keyword evidence="3" id="KW-1185">Reference proteome</keyword>
<name>A0A3S1CT86_9CYAN</name>
<keyword evidence="1" id="KW-1133">Transmembrane helix</keyword>
<dbReference type="OrthoDB" id="517234at2"/>
<comment type="caution">
    <text evidence="2">The sequence shown here is derived from an EMBL/GenBank/DDBJ whole genome shotgun (WGS) entry which is preliminary data.</text>
</comment>
<feature type="transmembrane region" description="Helical" evidence="1">
    <location>
        <begin position="201"/>
        <end position="224"/>
    </location>
</feature>
<feature type="transmembrane region" description="Helical" evidence="1">
    <location>
        <begin position="31"/>
        <end position="49"/>
    </location>
</feature>